<sequence>MRKLLSLILFFGISFSVAAQDFLPERPVGMVNDFADMLTSSEKQRLEQKLTNYRDTTTNVIAIATLESLEGYSEDEIATTLFNNWRMWEGERYNGVLILVSEQDRRMKIEVGYGLEGAIPDAMANRVYTNILVPSFQAGDFYGGLDQATNVLIDLAAGEFSGFPENRSSGGEGFPIDVLIIFIIIIFILITRGKGGKGGKRHSIGSSGIIFYGGGFGNGGGSFGGGGGGFGGFSGGGGFGSGGGGAGGGW</sequence>
<keyword evidence="1" id="KW-1133">Transmembrane helix</keyword>
<keyword evidence="1" id="KW-0812">Transmembrane</keyword>
<keyword evidence="5" id="KW-1185">Reference proteome</keyword>
<feature type="transmembrane region" description="Helical" evidence="1">
    <location>
        <begin position="173"/>
        <end position="191"/>
    </location>
</feature>
<dbReference type="RefSeq" id="WP_390301812.1">
    <property type="nucleotide sequence ID" value="NZ_JBHULI010000024.1"/>
</dbReference>
<dbReference type="Gene3D" id="3.10.310.50">
    <property type="match status" value="1"/>
</dbReference>
<accession>A0ABW5JJ27</accession>
<comment type="caution">
    <text evidence="4">The sequence shown here is derived from an EMBL/GenBank/DDBJ whole genome shotgun (WGS) entry which is preliminary data.</text>
</comment>
<protein>
    <submittedName>
        <fullName evidence="4">TPM domain-containing protein</fullName>
    </submittedName>
</protein>
<keyword evidence="1" id="KW-0472">Membrane</keyword>
<name>A0ABW5JJ27_9BACT</name>
<dbReference type="InterPro" id="IPR007621">
    <property type="entry name" value="TPM_dom"/>
</dbReference>
<evidence type="ECO:0000313" key="5">
    <source>
        <dbReference type="Proteomes" id="UP001597460"/>
    </source>
</evidence>
<dbReference type="PANTHER" id="PTHR30373">
    <property type="entry name" value="UPF0603 PROTEIN YGCG"/>
    <property type="match status" value="1"/>
</dbReference>
<evidence type="ECO:0000256" key="2">
    <source>
        <dbReference type="SAM" id="SignalP"/>
    </source>
</evidence>
<reference evidence="5" key="1">
    <citation type="journal article" date="2019" name="Int. J. Syst. Evol. Microbiol.">
        <title>The Global Catalogue of Microorganisms (GCM) 10K type strain sequencing project: providing services to taxonomists for standard genome sequencing and annotation.</title>
        <authorList>
            <consortium name="The Broad Institute Genomics Platform"/>
            <consortium name="The Broad Institute Genome Sequencing Center for Infectious Disease"/>
            <person name="Wu L."/>
            <person name="Ma J."/>
        </authorList>
    </citation>
    <scope>NUCLEOTIDE SEQUENCE [LARGE SCALE GENOMIC DNA]</scope>
    <source>
        <strain evidence="5">KCTC 52042</strain>
    </source>
</reference>
<feature type="domain" description="TPM" evidence="3">
    <location>
        <begin position="31"/>
        <end position="154"/>
    </location>
</feature>
<dbReference type="PANTHER" id="PTHR30373:SF2">
    <property type="entry name" value="UPF0603 PROTEIN YGCG"/>
    <property type="match status" value="1"/>
</dbReference>
<proteinExistence type="predicted"/>
<evidence type="ECO:0000259" key="3">
    <source>
        <dbReference type="Pfam" id="PF04536"/>
    </source>
</evidence>
<dbReference type="Pfam" id="PF04536">
    <property type="entry name" value="TPM_phosphatase"/>
    <property type="match status" value="1"/>
</dbReference>
<feature type="signal peptide" evidence="2">
    <location>
        <begin position="1"/>
        <end position="19"/>
    </location>
</feature>
<organism evidence="4 5">
    <name type="scientific">Gracilimonas halophila</name>
    <dbReference type="NCBI Taxonomy" id="1834464"/>
    <lineage>
        <taxon>Bacteria</taxon>
        <taxon>Pseudomonadati</taxon>
        <taxon>Balneolota</taxon>
        <taxon>Balneolia</taxon>
        <taxon>Balneolales</taxon>
        <taxon>Balneolaceae</taxon>
        <taxon>Gracilimonas</taxon>
    </lineage>
</organism>
<feature type="chain" id="PRO_5046401342" evidence="2">
    <location>
        <begin position="20"/>
        <end position="250"/>
    </location>
</feature>
<gene>
    <name evidence="4" type="ORF">ACFSVN_09980</name>
</gene>
<keyword evidence="2" id="KW-0732">Signal</keyword>
<dbReference type="Proteomes" id="UP001597460">
    <property type="component" value="Unassembled WGS sequence"/>
</dbReference>
<dbReference type="EMBL" id="JBHULI010000024">
    <property type="protein sequence ID" value="MFD2532773.1"/>
    <property type="molecule type" value="Genomic_DNA"/>
</dbReference>
<evidence type="ECO:0000313" key="4">
    <source>
        <dbReference type="EMBL" id="MFD2532773.1"/>
    </source>
</evidence>
<evidence type="ECO:0000256" key="1">
    <source>
        <dbReference type="SAM" id="Phobius"/>
    </source>
</evidence>